<dbReference type="Pfam" id="PF14085">
    <property type="entry name" value="DUF4265"/>
    <property type="match status" value="1"/>
</dbReference>
<comment type="caution">
    <text evidence="1">The sequence shown here is derived from an EMBL/GenBank/DDBJ whole genome shotgun (WGS) entry which is preliminary data.</text>
</comment>
<dbReference type="Proteomes" id="UP001165293">
    <property type="component" value="Unassembled WGS sequence"/>
</dbReference>
<name>A0ABS8JJN8_9GAMM</name>
<protein>
    <submittedName>
        <fullName evidence="1">DUF4265 domain-containing protein</fullName>
    </submittedName>
</protein>
<gene>
    <name evidence="1" type="ORF">LK996_11315</name>
</gene>
<evidence type="ECO:0000313" key="2">
    <source>
        <dbReference type="Proteomes" id="UP001165293"/>
    </source>
</evidence>
<organism evidence="1 2">
    <name type="scientific">Noviluteimonas lactosilytica</name>
    <dbReference type="NCBI Taxonomy" id="2888523"/>
    <lineage>
        <taxon>Bacteria</taxon>
        <taxon>Pseudomonadati</taxon>
        <taxon>Pseudomonadota</taxon>
        <taxon>Gammaproteobacteria</taxon>
        <taxon>Lysobacterales</taxon>
        <taxon>Lysobacteraceae</taxon>
        <taxon>Noviluteimonas</taxon>
    </lineage>
</organism>
<keyword evidence="2" id="KW-1185">Reference proteome</keyword>
<accession>A0ABS8JJN8</accession>
<reference evidence="1" key="1">
    <citation type="submission" date="2021-10" db="EMBL/GenBank/DDBJ databases">
        <authorList>
            <person name="Lyu M."/>
            <person name="Wang X."/>
            <person name="Meng X."/>
            <person name="Xu K."/>
        </authorList>
    </citation>
    <scope>NUCLEOTIDE SEQUENCE</scope>
    <source>
        <strain evidence="1">A6</strain>
    </source>
</reference>
<sequence length="154" mass="16746">MIAKVCFRIEQDEGFPPIRVEQLDATALPDGHFRLESGPCFAEGVAYHDIVEALPTSVPGQHAFVRVVERSGFVSVSIILLDDDVEGRVMDVLRGKDCVIEQATFASYRVVAVGVPPQTVYAPLIAQLGELADRDLISLIEIALGARDELREGA</sequence>
<dbReference type="EMBL" id="JAJGAK010000002">
    <property type="protein sequence ID" value="MCC8363658.1"/>
    <property type="molecule type" value="Genomic_DNA"/>
</dbReference>
<proteinExistence type="predicted"/>
<dbReference type="RefSeq" id="WP_230527303.1">
    <property type="nucleotide sequence ID" value="NZ_JAJGAK010000002.1"/>
</dbReference>
<evidence type="ECO:0000313" key="1">
    <source>
        <dbReference type="EMBL" id="MCC8363658.1"/>
    </source>
</evidence>
<dbReference type="InterPro" id="IPR025361">
    <property type="entry name" value="DUF4265"/>
</dbReference>